<dbReference type="Proteomes" id="UP000287374">
    <property type="component" value="Unassembled WGS sequence"/>
</dbReference>
<evidence type="ECO:0000313" key="8">
    <source>
        <dbReference type="Proteomes" id="UP000247152"/>
    </source>
</evidence>
<evidence type="ECO:0000256" key="1">
    <source>
        <dbReference type="ARBA" id="ARBA00008857"/>
    </source>
</evidence>
<keyword evidence="4" id="KW-0233">DNA recombination</keyword>
<dbReference type="PANTHER" id="PTHR30349:SF64">
    <property type="entry name" value="PROPHAGE INTEGRASE INTD-RELATED"/>
    <property type="match status" value="1"/>
</dbReference>
<dbReference type="EMBL" id="QHJG01000058">
    <property type="protein sequence ID" value="PWY53890.1"/>
    <property type="molecule type" value="Genomic_DNA"/>
</dbReference>
<accession>A0A317U0K3</accession>
<dbReference type="InterPro" id="IPR002104">
    <property type="entry name" value="Integrase_catalytic"/>
</dbReference>
<keyword evidence="2" id="KW-0229">DNA integration</keyword>
<dbReference type="OrthoDB" id="9057547at2"/>
<sequence>MALYKRNSTWWVSFTHQGKRIQRSTGTADKVSAQEYHDRIKAELWSVTKLENKPIYGWRDAVCRWLRENGNKRSLETDKFHLRWLDPYLSNYQLHEISHELLEEIALKKELEGVTLTTVNRVMEIVRALLTKAYKEWGWIEKIPVIRMRQIENSRIRWLTIDEANRLLKELPPHLKDMAAFTLATGLRASNVTGLEWKDVDMIRRHAWVHPDQAKTKKAISVPLNDNAIEVLQSRYGTHPKFVFSYQGKKIGKCTNHAWLKALKRAGIENFRWHDLRHTWASWHVQNGTSLQELQQLGGWSSFEMVLRYAHLSGDLLRNAANRINSLGVTREVHNVEGFL</sequence>
<dbReference type="PANTHER" id="PTHR30349">
    <property type="entry name" value="PHAGE INTEGRASE-RELATED"/>
    <property type="match status" value="1"/>
</dbReference>
<proteinExistence type="inferred from homology"/>
<gene>
    <name evidence="6" type="ORF">DGG96_19970</name>
    <name evidence="7" type="ORF">ELY20_06305</name>
</gene>
<keyword evidence="3" id="KW-0238">DNA-binding</keyword>
<reference evidence="6 8" key="1">
    <citation type="submission" date="2018-05" db="EMBL/GenBank/DDBJ databases">
        <title>Legionella qingyii sp.nov., whole genome shotgun sequence.</title>
        <authorList>
            <person name="Wu H."/>
            <person name="Zhu Q."/>
            <person name="Hu C."/>
        </authorList>
    </citation>
    <scope>NUCLEOTIDE SEQUENCE [LARGE SCALE GENOMIC DNA]</scope>
    <source>
        <strain evidence="6 8">HEB18</strain>
    </source>
</reference>
<name>A0A317U0K3_9GAMM</name>
<dbReference type="InterPro" id="IPR010998">
    <property type="entry name" value="Integrase_recombinase_N"/>
</dbReference>
<evidence type="ECO:0000313" key="9">
    <source>
        <dbReference type="Proteomes" id="UP000287374"/>
    </source>
</evidence>
<evidence type="ECO:0000256" key="4">
    <source>
        <dbReference type="ARBA" id="ARBA00023172"/>
    </source>
</evidence>
<dbReference type="Proteomes" id="UP000247152">
    <property type="component" value="Unassembled WGS sequence"/>
</dbReference>
<evidence type="ECO:0000256" key="2">
    <source>
        <dbReference type="ARBA" id="ARBA00022908"/>
    </source>
</evidence>
<comment type="caution">
    <text evidence="6">The sequence shown here is derived from an EMBL/GenBank/DDBJ whole genome shotgun (WGS) entry which is preliminary data.</text>
</comment>
<dbReference type="GO" id="GO:0003677">
    <property type="term" value="F:DNA binding"/>
    <property type="evidence" value="ECO:0007669"/>
    <property type="project" value="UniProtKB-KW"/>
</dbReference>
<dbReference type="Gene3D" id="1.10.443.10">
    <property type="entry name" value="Intergrase catalytic core"/>
    <property type="match status" value="1"/>
</dbReference>
<reference evidence="7 9" key="2">
    <citation type="submission" date="2018-12" db="EMBL/GenBank/DDBJ databases">
        <title>Legionella sp,whole genome shotgun sequence.</title>
        <authorList>
            <person name="Wu H."/>
        </authorList>
    </citation>
    <scope>NUCLEOTIDE SEQUENCE [LARGE SCALE GENOMIC DNA]</scope>
    <source>
        <strain evidence="9">km489</strain>
        <strain evidence="7">Km489</strain>
    </source>
</reference>
<dbReference type="PROSITE" id="PS51898">
    <property type="entry name" value="TYR_RECOMBINASE"/>
    <property type="match status" value="1"/>
</dbReference>
<dbReference type="InterPro" id="IPR050090">
    <property type="entry name" value="Tyrosine_recombinase_XerCD"/>
</dbReference>
<dbReference type="InterPro" id="IPR013762">
    <property type="entry name" value="Integrase-like_cat_sf"/>
</dbReference>
<dbReference type="CDD" id="cd00796">
    <property type="entry name" value="INT_Rci_Hp1_C"/>
    <property type="match status" value="1"/>
</dbReference>
<dbReference type="GO" id="GO:0015074">
    <property type="term" value="P:DNA integration"/>
    <property type="evidence" value="ECO:0007669"/>
    <property type="project" value="UniProtKB-KW"/>
</dbReference>
<evidence type="ECO:0000313" key="7">
    <source>
        <dbReference type="EMBL" id="RUR24167.1"/>
    </source>
</evidence>
<dbReference type="RefSeq" id="WP_110144221.1">
    <property type="nucleotide sequence ID" value="NZ_QHJG01000058.1"/>
</dbReference>
<dbReference type="Pfam" id="PF00589">
    <property type="entry name" value="Phage_integrase"/>
    <property type="match status" value="1"/>
</dbReference>
<dbReference type="SUPFAM" id="SSF56349">
    <property type="entry name" value="DNA breaking-rejoining enzymes"/>
    <property type="match status" value="1"/>
</dbReference>
<dbReference type="GO" id="GO:0006310">
    <property type="term" value="P:DNA recombination"/>
    <property type="evidence" value="ECO:0007669"/>
    <property type="project" value="UniProtKB-KW"/>
</dbReference>
<dbReference type="InterPro" id="IPR011010">
    <property type="entry name" value="DNA_brk_join_enz"/>
</dbReference>
<evidence type="ECO:0000259" key="5">
    <source>
        <dbReference type="PROSITE" id="PS51898"/>
    </source>
</evidence>
<evidence type="ECO:0000256" key="3">
    <source>
        <dbReference type="ARBA" id="ARBA00023125"/>
    </source>
</evidence>
<dbReference type="Gene3D" id="1.10.150.130">
    <property type="match status" value="1"/>
</dbReference>
<keyword evidence="9" id="KW-1185">Reference proteome</keyword>
<dbReference type="EMBL" id="RZGX01000006">
    <property type="protein sequence ID" value="RUR24167.1"/>
    <property type="molecule type" value="Genomic_DNA"/>
</dbReference>
<protein>
    <submittedName>
        <fullName evidence="6">Site-specific integrase</fullName>
    </submittedName>
</protein>
<dbReference type="AlphaFoldDB" id="A0A317U0K3"/>
<comment type="similarity">
    <text evidence="1">Belongs to the 'phage' integrase family.</text>
</comment>
<evidence type="ECO:0000313" key="6">
    <source>
        <dbReference type="EMBL" id="PWY53890.1"/>
    </source>
</evidence>
<feature type="domain" description="Tyr recombinase" evidence="5">
    <location>
        <begin position="154"/>
        <end position="322"/>
    </location>
</feature>
<organism evidence="6 8">
    <name type="scientific">Legionella qingyii</name>
    <dbReference type="NCBI Taxonomy" id="2184757"/>
    <lineage>
        <taxon>Bacteria</taxon>
        <taxon>Pseudomonadati</taxon>
        <taxon>Pseudomonadota</taxon>
        <taxon>Gammaproteobacteria</taxon>
        <taxon>Legionellales</taxon>
        <taxon>Legionellaceae</taxon>
        <taxon>Legionella</taxon>
    </lineage>
</organism>